<dbReference type="STRING" id="2340.JV46_19620"/>
<dbReference type="EC" id="1.7.99.4" evidence="9"/>
<evidence type="ECO:0000259" key="8">
    <source>
        <dbReference type="PROSITE" id="PS51379"/>
    </source>
</evidence>
<keyword evidence="4" id="KW-0677">Repeat</keyword>
<feature type="domain" description="4Fe-4S ferredoxin-type" evidence="8">
    <location>
        <begin position="137"/>
        <end position="174"/>
    </location>
</feature>
<feature type="domain" description="4Fe-4S ferredoxin-type" evidence="8">
    <location>
        <begin position="96"/>
        <end position="129"/>
    </location>
</feature>
<dbReference type="GO" id="GO:0051539">
    <property type="term" value="F:4 iron, 4 sulfur cluster binding"/>
    <property type="evidence" value="ECO:0007669"/>
    <property type="project" value="UniProtKB-KW"/>
</dbReference>
<dbReference type="RefSeq" id="WP_052131957.1">
    <property type="nucleotide sequence ID" value="NZ_JRAA01000001.1"/>
</dbReference>
<dbReference type="eggNOG" id="COG0437">
    <property type="taxonomic scope" value="Bacteria"/>
</dbReference>
<dbReference type="InterPro" id="IPR050294">
    <property type="entry name" value="RnfB_subfamily"/>
</dbReference>
<keyword evidence="5" id="KW-0249">Electron transport</keyword>
<evidence type="ECO:0000313" key="9">
    <source>
        <dbReference type="EMBL" id="KHF25822.1"/>
    </source>
</evidence>
<evidence type="ECO:0000256" key="7">
    <source>
        <dbReference type="ARBA" id="ARBA00023014"/>
    </source>
</evidence>
<dbReference type="Proteomes" id="UP000190962">
    <property type="component" value="Unassembled WGS sequence"/>
</dbReference>
<keyword evidence="6" id="KW-0408">Iron</keyword>
<keyword evidence="11" id="KW-1185">Reference proteome</keyword>
<dbReference type="SUPFAM" id="SSF54862">
    <property type="entry name" value="4Fe-4S ferredoxins"/>
    <property type="match status" value="1"/>
</dbReference>
<dbReference type="PROSITE" id="PS00198">
    <property type="entry name" value="4FE4S_FER_1"/>
    <property type="match status" value="1"/>
</dbReference>
<dbReference type="Proteomes" id="UP000030856">
    <property type="component" value="Unassembled WGS sequence"/>
</dbReference>
<dbReference type="InterPro" id="IPR004494">
    <property type="entry name" value="MauM_NapG"/>
</dbReference>
<keyword evidence="2" id="KW-0004">4Fe-4S</keyword>
<evidence type="ECO:0000313" key="10">
    <source>
        <dbReference type="EMBL" id="OOY34527.1"/>
    </source>
</evidence>
<dbReference type="OrthoDB" id="9808559at2"/>
<dbReference type="InterPro" id="IPR017896">
    <property type="entry name" value="4Fe4S_Fe-S-bd"/>
</dbReference>
<dbReference type="PROSITE" id="PS51379">
    <property type="entry name" value="4FE4S_FER_2"/>
    <property type="match status" value="4"/>
</dbReference>
<dbReference type="PROSITE" id="PS51318">
    <property type="entry name" value="TAT"/>
    <property type="match status" value="1"/>
</dbReference>
<dbReference type="PANTHER" id="PTHR42859:SF10">
    <property type="entry name" value="DIMETHYLSULFOXIDE REDUCTASE CHAIN B"/>
    <property type="match status" value="1"/>
</dbReference>
<dbReference type="PATRIC" id="fig|2340.3.peg.337"/>
<keyword evidence="1" id="KW-0813">Transport</keyword>
<dbReference type="NCBIfam" id="NF007012">
    <property type="entry name" value="PRK09476.1"/>
    <property type="match status" value="1"/>
</dbReference>
<dbReference type="NCBIfam" id="TIGR00397">
    <property type="entry name" value="mauM_napG"/>
    <property type="match status" value="1"/>
</dbReference>
<dbReference type="PANTHER" id="PTHR42859">
    <property type="entry name" value="OXIDOREDUCTASE"/>
    <property type="match status" value="1"/>
</dbReference>
<accession>A0A0B0HAZ1</accession>
<name>A0A0B0HAZ1_SOVGS</name>
<dbReference type="AlphaFoldDB" id="A0A0B0HAZ1"/>
<evidence type="ECO:0000256" key="3">
    <source>
        <dbReference type="ARBA" id="ARBA00022723"/>
    </source>
</evidence>
<dbReference type="EMBL" id="JRAA01000001">
    <property type="protein sequence ID" value="KHF25822.1"/>
    <property type="molecule type" value="Genomic_DNA"/>
</dbReference>
<evidence type="ECO:0000256" key="6">
    <source>
        <dbReference type="ARBA" id="ARBA00023004"/>
    </source>
</evidence>
<proteinExistence type="predicted"/>
<dbReference type="Gene3D" id="3.30.70.20">
    <property type="match status" value="2"/>
</dbReference>
<dbReference type="CDD" id="cd16373">
    <property type="entry name" value="DMSOR_beta_like"/>
    <property type="match status" value="1"/>
</dbReference>
<dbReference type="InterPro" id="IPR006311">
    <property type="entry name" value="TAT_signal"/>
</dbReference>
<comment type="caution">
    <text evidence="9">The sequence shown here is derived from an EMBL/GenBank/DDBJ whole genome shotgun (WGS) entry which is preliminary data.</text>
</comment>
<dbReference type="InterPro" id="IPR017900">
    <property type="entry name" value="4Fe4S_Fe_S_CS"/>
</dbReference>
<evidence type="ECO:0000313" key="12">
    <source>
        <dbReference type="Proteomes" id="UP000190962"/>
    </source>
</evidence>
<keyword evidence="9" id="KW-0560">Oxidoreductase</keyword>
<dbReference type="GO" id="GO:0046872">
    <property type="term" value="F:metal ion binding"/>
    <property type="evidence" value="ECO:0007669"/>
    <property type="project" value="UniProtKB-KW"/>
</dbReference>
<keyword evidence="3" id="KW-0479">Metal-binding</keyword>
<dbReference type="Pfam" id="PF12838">
    <property type="entry name" value="Fer4_7"/>
    <property type="match status" value="2"/>
</dbReference>
<keyword evidence="7" id="KW-0411">Iron-sulfur</keyword>
<sequence length="287" mass="31059">MSEATENKPTNAARTMSRRQFLADTARTACGVGLLGLGIGVYSDRAGALPANALRPPGAKPEEDFLAACTRCGLCVRDCPYDMLHLGKMGDDVPLGTPYFFAREAGCEMCEDIPCVPVCPTGALDHDLTNINDSRMGLAVVSDEETCIAFLGLRCEVCFNICPIRGEAITLDKKHNERTGKHSLFIPTVHSEACTGCGKCEEACILDEAAIRVLPNHLVQGKLQAHYRKGWEEKAKAGEALVTPDTEHRYNLPEGMRYEHAGEGLIMDDADASKSDAINILNRGFGD</sequence>
<dbReference type="EMBL" id="MPNX01000014">
    <property type="protein sequence ID" value="OOY34527.1"/>
    <property type="molecule type" value="Genomic_DNA"/>
</dbReference>
<reference evidence="10 12" key="2">
    <citation type="submission" date="2016-11" db="EMBL/GenBank/DDBJ databases">
        <title>Mixed transmission modes and dynamic genome evolution in an obligate animal-bacterial symbiosis.</title>
        <authorList>
            <person name="Russell S.L."/>
            <person name="Corbett-Detig R.B."/>
            <person name="Cavanaugh C.M."/>
        </authorList>
    </citation>
    <scope>NUCLEOTIDE SEQUENCE [LARGE SCALE GENOMIC DNA]</scope>
    <source>
        <strain evidence="10">MA-KB16</strain>
    </source>
</reference>
<evidence type="ECO:0000313" key="11">
    <source>
        <dbReference type="Proteomes" id="UP000030856"/>
    </source>
</evidence>
<feature type="domain" description="4Fe-4S ferredoxin-type" evidence="8">
    <location>
        <begin position="59"/>
        <end position="89"/>
    </location>
</feature>
<organism evidence="9 11">
    <name type="scientific">Solemya velum gill symbiont</name>
    <dbReference type="NCBI Taxonomy" id="2340"/>
    <lineage>
        <taxon>Bacteria</taxon>
        <taxon>Pseudomonadati</taxon>
        <taxon>Pseudomonadota</taxon>
        <taxon>Gammaproteobacteria</taxon>
        <taxon>sulfur-oxidizing symbionts</taxon>
    </lineage>
</organism>
<evidence type="ECO:0000256" key="4">
    <source>
        <dbReference type="ARBA" id="ARBA00022737"/>
    </source>
</evidence>
<evidence type="ECO:0000256" key="1">
    <source>
        <dbReference type="ARBA" id="ARBA00022448"/>
    </source>
</evidence>
<dbReference type="GO" id="GO:0016491">
    <property type="term" value="F:oxidoreductase activity"/>
    <property type="evidence" value="ECO:0007669"/>
    <property type="project" value="UniProtKB-KW"/>
</dbReference>
<gene>
    <name evidence="9" type="primary">napG</name>
    <name evidence="10" type="ORF">BOV88_09475</name>
    <name evidence="9" type="ORF">JV46_19620</name>
</gene>
<evidence type="ECO:0000256" key="5">
    <source>
        <dbReference type="ARBA" id="ARBA00022982"/>
    </source>
</evidence>
<feature type="domain" description="4Fe-4S ferredoxin-type" evidence="8">
    <location>
        <begin position="185"/>
        <end position="216"/>
    </location>
</feature>
<evidence type="ECO:0000256" key="2">
    <source>
        <dbReference type="ARBA" id="ARBA00022485"/>
    </source>
</evidence>
<protein>
    <submittedName>
        <fullName evidence="10">Ferredoxin-type protein NapG</fullName>
    </submittedName>
    <submittedName>
        <fullName evidence="9">Periplasmic nitrate reductase napFDAGHBC, subunit G</fullName>
        <ecNumber evidence="9">1.7.99.4</ecNumber>
    </submittedName>
</protein>
<reference evidence="9 11" key="1">
    <citation type="journal article" date="2014" name="BMC Genomics">
        <title>The genome of the intracellular bacterium of the coastal bivalve, Solemya velum: a blueprint for thriving in and out of symbiosis.</title>
        <authorList>
            <person name="Dmytrenko O."/>
            <person name="Russell S.L."/>
            <person name="Loo W.T."/>
            <person name="Fontanez K.M."/>
            <person name="Liao L."/>
            <person name="Roeselers G."/>
            <person name="Sharma R."/>
            <person name="Stewart F.J."/>
            <person name="Newton I.L."/>
            <person name="Woyke T."/>
            <person name="Wu D."/>
            <person name="Lang J.M."/>
            <person name="Eisen J.A."/>
            <person name="Cavanaugh C.M."/>
        </authorList>
    </citation>
    <scope>NUCLEOTIDE SEQUENCE [LARGE SCALE GENOMIC DNA]</scope>
    <source>
        <strain evidence="9 11">WH</strain>
    </source>
</reference>